<evidence type="ECO:0000313" key="6">
    <source>
        <dbReference type="EMBL" id="JAC64879.1"/>
    </source>
</evidence>
<feature type="non-terminal residue" evidence="6">
    <location>
        <position position="1"/>
    </location>
</feature>
<organism evidence="6">
    <name type="scientific">Tetraselmis sp. GSL018</name>
    <dbReference type="NCBI Taxonomy" id="582737"/>
    <lineage>
        <taxon>Eukaryota</taxon>
        <taxon>Viridiplantae</taxon>
        <taxon>Chlorophyta</taxon>
        <taxon>core chlorophytes</taxon>
        <taxon>Chlorodendrophyceae</taxon>
        <taxon>Chlorodendrales</taxon>
        <taxon>Chlorodendraceae</taxon>
        <taxon>Tetraselmis</taxon>
    </lineage>
</organism>
<dbReference type="CDD" id="cd15840">
    <property type="entry name" value="SNARE_Qa"/>
    <property type="match status" value="1"/>
</dbReference>
<dbReference type="GO" id="GO:0048278">
    <property type="term" value="P:vesicle docking"/>
    <property type="evidence" value="ECO:0007669"/>
    <property type="project" value="TreeGrafter"/>
</dbReference>
<protein>
    <submittedName>
        <fullName evidence="6">Syntaxin 7</fullName>
    </submittedName>
</protein>
<name>A0A061R292_9CHLO</name>
<dbReference type="Gene3D" id="1.20.58.70">
    <property type="match status" value="1"/>
</dbReference>
<keyword evidence="4" id="KW-0472">Membrane</keyword>
<accession>A0A061R292</accession>
<dbReference type="AlphaFoldDB" id="A0A061R292"/>
<evidence type="ECO:0000256" key="1">
    <source>
        <dbReference type="ARBA" id="ARBA00009063"/>
    </source>
</evidence>
<dbReference type="PANTHER" id="PTHR19957">
    <property type="entry name" value="SYNTAXIN"/>
    <property type="match status" value="1"/>
</dbReference>
<dbReference type="Pfam" id="PF14523">
    <property type="entry name" value="Syntaxin_2"/>
    <property type="match status" value="1"/>
</dbReference>
<dbReference type="EMBL" id="GBEZ01021912">
    <property type="protein sequence ID" value="JAC64879.1"/>
    <property type="molecule type" value="Transcribed_RNA"/>
</dbReference>
<dbReference type="Pfam" id="PF05739">
    <property type="entry name" value="SNARE"/>
    <property type="match status" value="1"/>
</dbReference>
<dbReference type="GO" id="GO:0012505">
    <property type="term" value="C:endomembrane system"/>
    <property type="evidence" value="ECO:0007669"/>
    <property type="project" value="TreeGrafter"/>
</dbReference>
<dbReference type="GO" id="GO:0006886">
    <property type="term" value="P:intracellular protein transport"/>
    <property type="evidence" value="ECO:0007669"/>
    <property type="project" value="TreeGrafter"/>
</dbReference>
<dbReference type="Gene3D" id="1.20.5.110">
    <property type="match status" value="1"/>
</dbReference>
<feature type="region of interest" description="Disordered" evidence="3">
    <location>
        <begin position="15"/>
        <end position="40"/>
    </location>
</feature>
<reference evidence="6" key="1">
    <citation type="submission" date="2014-05" db="EMBL/GenBank/DDBJ databases">
        <title>The transcriptome of the halophilic microalga Tetraselmis sp. GSL018 isolated from the Great Salt Lake, Utah.</title>
        <authorList>
            <person name="Jinkerson R.E."/>
            <person name="D'Adamo S."/>
            <person name="Posewitz M.C."/>
        </authorList>
    </citation>
    <scope>NUCLEOTIDE SEQUENCE</scope>
    <source>
        <strain evidence="6">GSL018</strain>
    </source>
</reference>
<dbReference type="GO" id="GO:0005484">
    <property type="term" value="F:SNAP receptor activity"/>
    <property type="evidence" value="ECO:0007669"/>
    <property type="project" value="TreeGrafter"/>
</dbReference>
<evidence type="ECO:0000256" key="2">
    <source>
        <dbReference type="ARBA" id="ARBA00022927"/>
    </source>
</evidence>
<dbReference type="SMART" id="SM00397">
    <property type="entry name" value="t_SNARE"/>
    <property type="match status" value="1"/>
</dbReference>
<feature type="compositionally biased region" description="Polar residues" evidence="3">
    <location>
        <begin position="147"/>
        <end position="157"/>
    </location>
</feature>
<dbReference type="GO" id="GO:0000149">
    <property type="term" value="F:SNARE binding"/>
    <property type="evidence" value="ECO:0007669"/>
    <property type="project" value="TreeGrafter"/>
</dbReference>
<dbReference type="InterPro" id="IPR045242">
    <property type="entry name" value="Syntaxin"/>
</dbReference>
<dbReference type="GO" id="GO:0006906">
    <property type="term" value="P:vesicle fusion"/>
    <property type="evidence" value="ECO:0007669"/>
    <property type="project" value="TreeGrafter"/>
</dbReference>
<dbReference type="GO" id="GO:0031201">
    <property type="term" value="C:SNARE complex"/>
    <property type="evidence" value="ECO:0007669"/>
    <property type="project" value="TreeGrafter"/>
</dbReference>
<evidence type="ECO:0000256" key="4">
    <source>
        <dbReference type="SAM" id="Phobius"/>
    </source>
</evidence>
<feature type="region of interest" description="Disordered" evidence="3">
    <location>
        <begin position="141"/>
        <end position="164"/>
    </location>
</feature>
<dbReference type="InterPro" id="IPR006011">
    <property type="entry name" value="Syntaxin_N"/>
</dbReference>
<dbReference type="SUPFAM" id="SSF47661">
    <property type="entry name" value="t-snare proteins"/>
    <property type="match status" value="1"/>
</dbReference>
<gene>
    <name evidence="6" type="primary">STX7</name>
    <name evidence="6" type="ORF">TSPGSL018_17316</name>
</gene>
<feature type="transmembrane region" description="Helical" evidence="4">
    <location>
        <begin position="267"/>
        <end position="286"/>
    </location>
</feature>
<keyword evidence="2" id="KW-0813">Transport</keyword>
<feature type="domain" description="T-SNARE coiled-coil homology" evidence="5">
    <location>
        <begin position="195"/>
        <end position="257"/>
    </location>
</feature>
<proteinExistence type="inferred from homology"/>
<keyword evidence="4" id="KW-1133">Transmembrane helix</keyword>
<keyword evidence="4" id="KW-0812">Transmembrane</keyword>
<comment type="similarity">
    <text evidence="1">Belongs to the syntaxin family.</text>
</comment>
<sequence>QRNIYTRVMSFQDMNRELGGPGAPYSSRVARSAGTSQGNGEYQKAVSQVFQMSTGLTSLRRIVDMLGTPRDNLELRQRGYELKDKITSHAKSVTESLKHLQAPVAESDKQQQLAVAKLVSDFNGVLKEFQRVQRLLAERATRFKPSSMPSPGVSQPAQEQRTELGLQQQEEQELLLREKQKQELVQLDNMIEYNQALIEERDEGIAEIQQQIGEVNEIFQDLAVLVNDQGAQLLDIESNVLAAAENTGQAREELSRAQRSQKRSRRCWCWMALVILLVFAMLIFILSL</sequence>
<evidence type="ECO:0000256" key="3">
    <source>
        <dbReference type="SAM" id="MobiDB-lite"/>
    </source>
</evidence>
<keyword evidence="2" id="KW-0653">Protein transport</keyword>
<dbReference type="InterPro" id="IPR000727">
    <property type="entry name" value="T_SNARE_dom"/>
</dbReference>
<dbReference type="PROSITE" id="PS50192">
    <property type="entry name" value="T_SNARE"/>
    <property type="match status" value="1"/>
</dbReference>
<dbReference type="PANTHER" id="PTHR19957:SF38">
    <property type="entry name" value="LD27581P"/>
    <property type="match status" value="1"/>
</dbReference>
<evidence type="ECO:0000259" key="5">
    <source>
        <dbReference type="PROSITE" id="PS50192"/>
    </source>
</evidence>
<dbReference type="InterPro" id="IPR010989">
    <property type="entry name" value="SNARE"/>
</dbReference>